<evidence type="ECO:0000259" key="8">
    <source>
        <dbReference type="Pfam" id="PF12680"/>
    </source>
</evidence>
<dbReference type="Gene3D" id="3.10.450.50">
    <property type="match status" value="1"/>
</dbReference>
<dbReference type="Pfam" id="PF08281">
    <property type="entry name" value="Sigma70_r4_2"/>
    <property type="match status" value="1"/>
</dbReference>
<dbReference type="InterPro" id="IPR052704">
    <property type="entry name" value="ECF_Sigma-70_Domain"/>
</dbReference>
<keyword evidence="5" id="KW-0804">Transcription</keyword>
<evidence type="ECO:0000256" key="4">
    <source>
        <dbReference type="ARBA" id="ARBA00023082"/>
    </source>
</evidence>
<dbReference type="Gene3D" id="1.10.10.10">
    <property type="entry name" value="Winged helix-like DNA-binding domain superfamily/Winged helix DNA-binding domain"/>
    <property type="match status" value="1"/>
</dbReference>
<evidence type="ECO:0000259" key="7">
    <source>
        <dbReference type="Pfam" id="PF08281"/>
    </source>
</evidence>
<dbReference type="PANTHER" id="PTHR30173:SF43">
    <property type="entry name" value="ECF RNA POLYMERASE SIGMA FACTOR SIGI-RELATED"/>
    <property type="match status" value="1"/>
</dbReference>
<evidence type="ECO:0000256" key="5">
    <source>
        <dbReference type="ARBA" id="ARBA00023163"/>
    </source>
</evidence>
<comment type="caution">
    <text evidence="9">The sequence shown here is derived from an EMBL/GenBank/DDBJ whole genome shotgun (WGS) entry which is preliminary data.</text>
</comment>
<dbReference type="GO" id="GO:0003677">
    <property type="term" value="F:DNA binding"/>
    <property type="evidence" value="ECO:0007669"/>
    <property type="project" value="InterPro"/>
</dbReference>
<sequence length="296" mass="31979">MRDQDWLAARFDEHRSHLRAVARRILGSAAEADDALQEAWLRAGAADAEEVDNVGGWLTTIVSRVCLNMLRSRGTRREEALEEQGRVPDPVLAHDDAVDPEHEALMADSVGLALQVVLETLTPAERLAFVLHDMFAVPFDEVGPIVGRSTASARQLASRARRRMRGADLSPRADRVRRRRVVDAFTAAARHGDFDALLTVLAPEAVLRVETGSAPVRVVRGAAAVAEQADRFRMGGPAAEVHPVLVDGEAGLLVTKDGRPYSVMSFSVTDDLVTAIAIVADPARIAGLRPPTADRA</sequence>
<name>A0A7Z0ERE9_9ACTN</name>
<evidence type="ECO:0000313" key="9">
    <source>
        <dbReference type="EMBL" id="NYJ35980.1"/>
    </source>
</evidence>
<feature type="domain" description="SnoaL-like" evidence="8">
    <location>
        <begin position="182"/>
        <end position="253"/>
    </location>
</feature>
<dbReference type="AlphaFoldDB" id="A0A7Z0ERE9"/>
<evidence type="ECO:0000256" key="3">
    <source>
        <dbReference type="ARBA" id="ARBA00023015"/>
    </source>
</evidence>
<dbReference type="InterPro" id="IPR013325">
    <property type="entry name" value="RNA_pol_sigma_r2"/>
</dbReference>
<gene>
    <name evidence="9" type="ORF">HNR10_003861</name>
</gene>
<dbReference type="Proteomes" id="UP000572051">
    <property type="component" value="Unassembled WGS sequence"/>
</dbReference>
<dbReference type="InterPro" id="IPR032710">
    <property type="entry name" value="NTF2-like_dom_sf"/>
</dbReference>
<dbReference type="InterPro" id="IPR037401">
    <property type="entry name" value="SnoaL-like"/>
</dbReference>
<keyword evidence="10" id="KW-1185">Reference proteome</keyword>
<evidence type="ECO:0000256" key="1">
    <source>
        <dbReference type="ARBA" id="ARBA00010641"/>
    </source>
</evidence>
<dbReference type="RefSeq" id="WP_179825543.1">
    <property type="nucleotide sequence ID" value="NZ_JACCFS010000001.1"/>
</dbReference>
<dbReference type="GO" id="GO:0016987">
    <property type="term" value="F:sigma factor activity"/>
    <property type="evidence" value="ECO:0007669"/>
    <property type="project" value="UniProtKB-KW"/>
</dbReference>
<dbReference type="InterPro" id="IPR013324">
    <property type="entry name" value="RNA_pol_sigma_r3/r4-like"/>
</dbReference>
<comment type="subunit">
    <text evidence="2">Interacts transiently with the RNA polymerase catalytic core formed by RpoA, RpoB, RpoC and RpoZ (2 alpha, 1 beta, 1 beta' and 1 omega subunit) to form the RNA polymerase holoenzyme that can initiate transcription.</text>
</comment>
<evidence type="ECO:0000256" key="2">
    <source>
        <dbReference type="ARBA" id="ARBA00011344"/>
    </source>
</evidence>
<dbReference type="SUPFAM" id="SSF54427">
    <property type="entry name" value="NTF2-like"/>
    <property type="match status" value="1"/>
</dbReference>
<dbReference type="GO" id="GO:0006352">
    <property type="term" value="P:DNA-templated transcription initiation"/>
    <property type="evidence" value="ECO:0007669"/>
    <property type="project" value="InterPro"/>
</dbReference>
<keyword evidence="3" id="KW-0805">Transcription regulation</keyword>
<dbReference type="Pfam" id="PF12680">
    <property type="entry name" value="SnoaL_2"/>
    <property type="match status" value="1"/>
</dbReference>
<dbReference type="PANTHER" id="PTHR30173">
    <property type="entry name" value="SIGMA 19 FACTOR"/>
    <property type="match status" value="1"/>
</dbReference>
<protein>
    <submittedName>
        <fullName evidence="9">RNA polymerase sigma-70 factor (ECF subfamily)</fullName>
    </submittedName>
</protein>
<dbReference type="InterPro" id="IPR013249">
    <property type="entry name" value="RNA_pol_sigma70_r4_t2"/>
</dbReference>
<reference evidence="9 10" key="1">
    <citation type="submission" date="2020-07" db="EMBL/GenBank/DDBJ databases">
        <title>Sequencing the genomes of 1000 actinobacteria strains.</title>
        <authorList>
            <person name="Klenk H.-P."/>
        </authorList>
    </citation>
    <scope>NUCLEOTIDE SEQUENCE [LARGE SCALE GENOMIC DNA]</scope>
    <source>
        <strain evidence="9 10">DSM 44442</strain>
    </source>
</reference>
<dbReference type="SUPFAM" id="SSF88659">
    <property type="entry name" value="Sigma3 and sigma4 domains of RNA polymerase sigma factors"/>
    <property type="match status" value="1"/>
</dbReference>
<dbReference type="EMBL" id="JACCFS010000001">
    <property type="protein sequence ID" value="NYJ35980.1"/>
    <property type="molecule type" value="Genomic_DNA"/>
</dbReference>
<dbReference type="Gene3D" id="1.10.1740.10">
    <property type="match status" value="1"/>
</dbReference>
<comment type="similarity">
    <text evidence="1">Belongs to the sigma-70 factor family. ECF subfamily.</text>
</comment>
<evidence type="ECO:0000313" key="10">
    <source>
        <dbReference type="Proteomes" id="UP000572051"/>
    </source>
</evidence>
<proteinExistence type="inferred from homology"/>
<evidence type="ECO:0000259" key="6">
    <source>
        <dbReference type="Pfam" id="PF04542"/>
    </source>
</evidence>
<dbReference type="Pfam" id="PF04542">
    <property type="entry name" value="Sigma70_r2"/>
    <property type="match status" value="1"/>
</dbReference>
<feature type="domain" description="RNA polymerase sigma-70 region 2" evidence="6">
    <location>
        <begin position="11"/>
        <end position="74"/>
    </location>
</feature>
<organism evidence="9 10">
    <name type="scientific">Nocardiopsis aegyptia</name>
    <dbReference type="NCBI Taxonomy" id="220378"/>
    <lineage>
        <taxon>Bacteria</taxon>
        <taxon>Bacillati</taxon>
        <taxon>Actinomycetota</taxon>
        <taxon>Actinomycetes</taxon>
        <taxon>Streptosporangiales</taxon>
        <taxon>Nocardiopsidaceae</taxon>
        <taxon>Nocardiopsis</taxon>
    </lineage>
</organism>
<dbReference type="InterPro" id="IPR014284">
    <property type="entry name" value="RNA_pol_sigma-70_dom"/>
</dbReference>
<dbReference type="NCBIfam" id="TIGR02937">
    <property type="entry name" value="sigma70-ECF"/>
    <property type="match status" value="1"/>
</dbReference>
<dbReference type="InterPro" id="IPR036388">
    <property type="entry name" value="WH-like_DNA-bd_sf"/>
</dbReference>
<dbReference type="InterPro" id="IPR007627">
    <property type="entry name" value="RNA_pol_sigma70_r2"/>
</dbReference>
<accession>A0A7Z0ERE9</accession>
<keyword evidence="4" id="KW-0731">Sigma factor</keyword>
<dbReference type="SUPFAM" id="SSF88946">
    <property type="entry name" value="Sigma2 domain of RNA polymerase sigma factors"/>
    <property type="match status" value="1"/>
</dbReference>
<feature type="domain" description="RNA polymerase sigma factor 70 region 4 type 2" evidence="7">
    <location>
        <begin position="113"/>
        <end position="164"/>
    </location>
</feature>